<protein>
    <submittedName>
        <fullName evidence="1">Clr5 domain-containing protein</fullName>
    </submittedName>
</protein>
<accession>A0ACC0QGP7</accession>
<reference evidence="1" key="1">
    <citation type="submission" date="2022-06" db="EMBL/GenBank/DDBJ databases">
        <title>Fusarium solani species complex genomes reveal bases of compartmentalisation and animal pathogenesis.</title>
        <authorList>
            <person name="Tsai I.J."/>
        </authorList>
    </citation>
    <scope>NUCLEOTIDE SEQUENCE</scope>
    <source>
        <strain evidence="1">Fu6.1</strain>
    </source>
</reference>
<keyword evidence="2" id="KW-1185">Reference proteome</keyword>
<comment type="caution">
    <text evidence="1">The sequence shown here is derived from an EMBL/GenBank/DDBJ whole genome shotgun (WGS) entry which is preliminary data.</text>
</comment>
<dbReference type="Proteomes" id="UP001065298">
    <property type="component" value="Chromosome 10"/>
</dbReference>
<sequence length="807" mass="90874">MSSTNDLHMATDSDESRVAYDEMPPMDALHLQQFDFIPPSQSQLSHPCPTLGEVGGEHLPDGSFSFPANGHTFTEQPIEPFDQYHFPSVPSQFSSMLLSGDPSAFGSHGGSMDSQNWLQQVEPLSWAGFGDETFASGPEWPSAPMEIEYMPQNPWTGILPQQMSEEPSQMAINQQSPQLLQSLEQSGIADLDYRNFVQAHSSGITYPLFMASDGVEFEGLLPQPTPHIPSLACTAQNPQQIRESQIPRRSARQNPGVSSYSNEAWEAIRPIFRDLFITQRCTLSQTSMVLELVHHFTATEYSFNTRKKRHWPDCVKNKTTATRTDSQTLSHQVPGSSQSRQKPRKVMANHPSPPEYVIRVLGSVPRALPPYLYKGQTILLLCIDKFVKGFYDSQADIESLSNPNESGDYNMMVEEWEWRVLRTRCQAVSTLVRKHETIPNPTNERPVALNRPERADTLKVIIGNLLHDKVFDKAQDPVRCSSPNQLSSIWDICRILQGLSLQQRHNDTLYVESFIHSLQDISTASGKTNHVGMTALVECLLGISPCDLQDTMRISFLCTARALSSRLGPHHPAVLESWTSYARYWDPKCLQKASFLSSYRKGLKETEKKFGHSHDYTINLLCNYASAAYYIFHDNGLARELAIGLWKRTSSACGNDETPLSWSVKAQGMAEAAKMLALLCCITHENKRKSGGEMKKLRHKLKLKGRRARKRFRATLESPPDPQDAKQAIDRLKKTVEKLDANEWDCKFVKAGLLDTLGNLTQEFCPEVQKGAAKSHRKEATEIRLEIVRNDSRRRAIDDSYPFCQTG</sequence>
<evidence type="ECO:0000313" key="1">
    <source>
        <dbReference type="EMBL" id="KAI8654494.1"/>
    </source>
</evidence>
<evidence type="ECO:0000313" key="2">
    <source>
        <dbReference type="Proteomes" id="UP001065298"/>
    </source>
</evidence>
<gene>
    <name evidence="1" type="ORF">NCS57_01195000</name>
</gene>
<name>A0ACC0QGP7_9HYPO</name>
<organism evidence="1 2">
    <name type="scientific">Fusarium keratoplasticum</name>
    <dbReference type="NCBI Taxonomy" id="1328300"/>
    <lineage>
        <taxon>Eukaryota</taxon>
        <taxon>Fungi</taxon>
        <taxon>Dikarya</taxon>
        <taxon>Ascomycota</taxon>
        <taxon>Pezizomycotina</taxon>
        <taxon>Sordariomycetes</taxon>
        <taxon>Hypocreomycetidae</taxon>
        <taxon>Hypocreales</taxon>
        <taxon>Nectriaceae</taxon>
        <taxon>Fusarium</taxon>
        <taxon>Fusarium solani species complex</taxon>
    </lineage>
</organism>
<proteinExistence type="predicted"/>
<dbReference type="EMBL" id="CM046512">
    <property type="protein sequence ID" value="KAI8654494.1"/>
    <property type="molecule type" value="Genomic_DNA"/>
</dbReference>